<gene>
    <name evidence="1" type="ORF">F4820DRAFT_24966</name>
</gene>
<accession>A0ACB9YSG4</accession>
<evidence type="ECO:0000313" key="2">
    <source>
        <dbReference type="Proteomes" id="UP001497700"/>
    </source>
</evidence>
<organism evidence="1 2">
    <name type="scientific">Hypoxylon rubiginosum</name>
    <dbReference type="NCBI Taxonomy" id="110542"/>
    <lineage>
        <taxon>Eukaryota</taxon>
        <taxon>Fungi</taxon>
        <taxon>Dikarya</taxon>
        <taxon>Ascomycota</taxon>
        <taxon>Pezizomycotina</taxon>
        <taxon>Sordariomycetes</taxon>
        <taxon>Xylariomycetidae</taxon>
        <taxon>Xylariales</taxon>
        <taxon>Hypoxylaceae</taxon>
        <taxon>Hypoxylon</taxon>
    </lineage>
</organism>
<dbReference type="EMBL" id="MU393527">
    <property type="protein sequence ID" value="KAI4862375.1"/>
    <property type="molecule type" value="Genomic_DNA"/>
</dbReference>
<name>A0ACB9YSG4_9PEZI</name>
<evidence type="ECO:0000313" key="1">
    <source>
        <dbReference type="EMBL" id="KAI4862375.1"/>
    </source>
</evidence>
<protein>
    <submittedName>
        <fullName evidence="1">NAD(P)-binding protein</fullName>
    </submittedName>
</protein>
<dbReference type="Proteomes" id="UP001497700">
    <property type="component" value="Unassembled WGS sequence"/>
</dbReference>
<comment type="caution">
    <text evidence="1">The sequence shown here is derived from an EMBL/GenBank/DDBJ whole genome shotgun (WGS) entry which is preliminary data.</text>
</comment>
<reference evidence="1 2" key="1">
    <citation type="journal article" date="2022" name="New Phytol.">
        <title>Ecological generalism drives hyperdiversity of secondary metabolite gene clusters in xylarialean endophytes.</title>
        <authorList>
            <person name="Franco M.E.E."/>
            <person name="Wisecaver J.H."/>
            <person name="Arnold A.E."/>
            <person name="Ju Y.M."/>
            <person name="Slot J.C."/>
            <person name="Ahrendt S."/>
            <person name="Moore L.P."/>
            <person name="Eastman K.E."/>
            <person name="Scott K."/>
            <person name="Konkel Z."/>
            <person name="Mondo S.J."/>
            <person name="Kuo A."/>
            <person name="Hayes R.D."/>
            <person name="Haridas S."/>
            <person name="Andreopoulos B."/>
            <person name="Riley R."/>
            <person name="LaButti K."/>
            <person name="Pangilinan J."/>
            <person name="Lipzen A."/>
            <person name="Amirebrahimi M."/>
            <person name="Yan J."/>
            <person name="Adam C."/>
            <person name="Keymanesh K."/>
            <person name="Ng V."/>
            <person name="Louie K."/>
            <person name="Northen T."/>
            <person name="Drula E."/>
            <person name="Henrissat B."/>
            <person name="Hsieh H.M."/>
            <person name="Youens-Clark K."/>
            <person name="Lutzoni F."/>
            <person name="Miadlikowska J."/>
            <person name="Eastwood D.C."/>
            <person name="Hamelin R.C."/>
            <person name="Grigoriev I.V."/>
            <person name="U'Ren J.M."/>
        </authorList>
    </citation>
    <scope>NUCLEOTIDE SEQUENCE [LARGE SCALE GENOMIC DNA]</scope>
    <source>
        <strain evidence="1 2">CBS 119005</strain>
    </source>
</reference>
<sequence length="342" mass="36870">MEKLRDFWQQTFPPAPTFTEDSLSRQDGRVFIITGGNSGVGLALVKLLYPTGATIYMASRSQERADAAIASVINEAVIGNGGKPIRGAGTITFMPLDLNDLTTIKSSAAFFASRESRLDVLWNNAGIAGAPVGTKTAQGLEGHVGVNCVAPLLLTQELAPLLRNAAMSSPPGATRVVWTGSLSIEAFSPPGGVDITLLDQLNRDAKGTQDDAREYGMSKAGNWFLAVEGARRWGSETAPGKGDAFVSVAQNPGQIDTAAYRHRSELLMKFLRPTMYPPKMGAYTLLFAGLSPAIGPEQNGAYVLPFGRLQEKSTRQDIVKAIEDGKAQEFWEWCEKAYEFHI</sequence>
<keyword evidence="2" id="KW-1185">Reference proteome</keyword>
<proteinExistence type="predicted"/>